<keyword evidence="6 9" id="KW-0521">NADP</keyword>
<comment type="catalytic activity">
    <reaction evidence="9">
        <text>5,6-dihydrouridine(20) in tRNA + NADP(+) = uridine(20) in tRNA + NADPH + H(+)</text>
        <dbReference type="Rhea" id="RHEA:53336"/>
        <dbReference type="Rhea" id="RHEA-COMP:13533"/>
        <dbReference type="Rhea" id="RHEA-COMP:13534"/>
        <dbReference type="ChEBI" id="CHEBI:15378"/>
        <dbReference type="ChEBI" id="CHEBI:57783"/>
        <dbReference type="ChEBI" id="CHEBI:58349"/>
        <dbReference type="ChEBI" id="CHEBI:65315"/>
        <dbReference type="ChEBI" id="CHEBI:74443"/>
        <dbReference type="EC" id="1.3.1.91"/>
    </reaction>
</comment>
<keyword evidence="7 9" id="KW-0694">RNA-binding</keyword>
<comment type="catalytic activity">
    <reaction evidence="9">
        <text>5,6-dihydrouridine(20a) in tRNA + NADP(+) = uridine(20a) in tRNA + NADPH + H(+)</text>
        <dbReference type="Rhea" id="RHEA:53344"/>
        <dbReference type="Rhea" id="RHEA-COMP:13535"/>
        <dbReference type="Rhea" id="RHEA-COMP:13536"/>
        <dbReference type="ChEBI" id="CHEBI:15378"/>
        <dbReference type="ChEBI" id="CHEBI:57783"/>
        <dbReference type="ChEBI" id="CHEBI:58349"/>
        <dbReference type="ChEBI" id="CHEBI:65315"/>
        <dbReference type="ChEBI" id="CHEBI:74443"/>
    </reaction>
</comment>
<dbReference type="PROSITE" id="PS01136">
    <property type="entry name" value="UPF0034"/>
    <property type="match status" value="1"/>
</dbReference>
<dbReference type="InterPro" id="IPR004653">
    <property type="entry name" value="DusA"/>
</dbReference>
<feature type="binding site" evidence="9 12">
    <location>
        <begin position="224"/>
        <end position="225"/>
    </location>
    <ligand>
        <name>FMN</name>
        <dbReference type="ChEBI" id="CHEBI:58210"/>
    </ligand>
</feature>
<dbReference type="PIRSF" id="PIRSF006621">
    <property type="entry name" value="Dus"/>
    <property type="match status" value="1"/>
</dbReference>
<dbReference type="Pfam" id="PF01207">
    <property type="entry name" value="Dus"/>
    <property type="match status" value="1"/>
</dbReference>
<evidence type="ECO:0000313" key="14">
    <source>
        <dbReference type="EMBL" id="MBB6091711.1"/>
    </source>
</evidence>
<evidence type="ECO:0000256" key="11">
    <source>
        <dbReference type="PIRSR" id="PIRSR006621-1"/>
    </source>
</evidence>
<proteinExistence type="inferred from homology"/>
<accession>A0A841HF23</accession>
<organism evidence="14 15">
    <name type="scientific">Povalibacter uvarum</name>
    <dbReference type="NCBI Taxonomy" id="732238"/>
    <lineage>
        <taxon>Bacteria</taxon>
        <taxon>Pseudomonadati</taxon>
        <taxon>Pseudomonadota</taxon>
        <taxon>Gammaproteobacteria</taxon>
        <taxon>Steroidobacterales</taxon>
        <taxon>Steroidobacteraceae</taxon>
        <taxon>Povalibacter</taxon>
    </lineage>
</organism>
<reference evidence="14 15" key="1">
    <citation type="submission" date="2020-08" db="EMBL/GenBank/DDBJ databases">
        <title>Genomic Encyclopedia of Type Strains, Phase IV (KMG-IV): sequencing the most valuable type-strain genomes for metagenomic binning, comparative biology and taxonomic classification.</title>
        <authorList>
            <person name="Goeker M."/>
        </authorList>
    </citation>
    <scope>NUCLEOTIDE SEQUENCE [LARGE SCALE GENOMIC DNA]</scope>
    <source>
        <strain evidence="14 15">DSM 26723</strain>
    </source>
</reference>
<dbReference type="HAMAP" id="MF_02041">
    <property type="entry name" value="DusA_subfam"/>
    <property type="match status" value="1"/>
</dbReference>
<dbReference type="InterPro" id="IPR035587">
    <property type="entry name" value="DUS-like_FMN-bd"/>
</dbReference>
<keyword evidence="5 9" id="KW-0819">tRNA processing</keyword>
<comment type="similarity">
    <text evidence="9">Belongs to the Dus family. DusA subfamily.</text>
</comment>
<dbReference type="InterPro" id="IPR001269">
    <property type="entry name" value="DUS_fam"/>
</dbReference>
<keyword evidence="12" id="KW-0547">Nucleotide-binding</keyword>
<feature type="site" description="Interacts with tRNA" evidence="9">
    <location>
        <position position="177"/>
    </location>
</feature>
<dbReference type="Gene3D" id="3.20.20.70">
    <property type="entry name" value="Aldolase class I"/>
    <property type="match status" value="1"/>
</dbReference>
<comment type="catalytic activity">
    <reaction evidence="9">
        <text>5,6-dihydrouridine(20a) in tRNA + NAD(+) = uridine(20a) in tRNA + NADH + H(+)</text>
        <dbReference type="Rhea" id="RHEA:53348"/>
        <dbReference type="Rhea" id="RHEA-COMP:13535"/>
        <dbReference type="Rhea" id="RHEA-COMP:13536"/>
        <dbReference type="ChEBI" id="CHEBI:15378"/>
        <dbReference type="ChEBI" id="CHEBI:57540"/>
        <dbReference type="ChEBI" id="CHEBI:57945"/>
        <dbReference type="ChEBI" id="CHEBI:65315"/>
        <dbReference type="ChEBI" id="CHEBI:74443"/>
    </reaction>
</comment>
<dbReference type="Proteomes" id="UP000588068">
    <property type="component" value="Unassembled WGS sequence"/>
</dbReference>
<dbReference type="InterPro" id="IPR018517">
    <property type="entry name" value="tRNA_hU_synthase_CS"/>
</dbReference>
<dbReference type="AlphaFoldDB" id="A0A841HF23"/>
<dbReference type="NCBIfam" id="TIGR00742">
    <property type="entry name" value="yjbN"/>
    <property type="match status" value="1"/>
</dbReference>
<comment type="catalytic activity">
    <reaction evidence="9">
        <text>5,6-dihydrouridine(20) in tRNA + NAD(+) = uridine(20) in tRNA + NADH + H(+)</text>
        <dbReference type="Rhea" id="RHEA:53340"/>
        <dbReference type="Rhea" id="RHEA-COMP:13533"/>
        <dbReference type="Rhea" id="RHEA-COMP:13534"/>
        <dbReference type="ChEBI" id="CHEBI:15378"/>
        <dbReference type="ChEBI" id="CHEBI:57540"/>
        <dbReference type="ChEBI" id="CHEBI:57945"/>
        <dbReference type="ChEBI" id="CHEBI:65315"/>
        <dbReference type="ChEBI" id="CHEBI:74443"/>
        <dbReference type="EC" id="1.3.1.91"/>
    </reaction>
</comment>
<feature type="site" description="Interacts with tRNA" evidence="9">
    <location>
        <position position="85"/>
    </location>
</feature>
<evidence type="ECO:0000256" key="5">
    <source>
        <dbReference type="ARBA" id="ARBA00022694"/>
    </source>
</evidence>
<evidence type="ECO:0000256" key="10">
    <source>
        <dbReference type="PIRNR" id="PIRNR006621"/>
    </source>
</evidence>
<name>A0A841HF23_9GAMM</name>
<gene>
    <name evidence="9" type="primary">dusA</name>
    <name evidence="14" type="ORF">HNQ60_000557</name>
</gene>
<dbReference type="InterPro" id="IPR013785">
    <property type="entry name" value="Aldolase_TIM"/>
</dbReference>
<feature type="binding site" evidence="9 12">
    <location>
        <position position="58"/>
    </location>
    <ligand>
        <name>FMN</name>
        <dbReference type="ChEBI" id="CHEBI:58210"/>
    </ligand>
</feature>
<evidence type="ECO:0000256" key="9">
    <source>
        <dbReference type="HAMAP-Rule" id="MF_02041"/>
    </source>
</evidence>
<dbReference type="PANTHER" id="PTHR42907:SF1">
    <property type="entry name" value="FMN-LINKED OXIDOREDUCTASES SUPERFAMILY PROTEIN"/>
    <property type="match status" value="1"/>
</dbReference>
<feature type="site" description="Interacts with tRNA; defines subfamily-specific binding signature" evidence="9">
    <location>
        <position position="293"/>
    </location>
</feature>
<comment type="caution">
    <text evidence="14">The sequence shown here is derived from an EMBL/GenBank/DDBJ whole genome shotgun (WGS) entry which is preliminary data.</text>
</comment>
<evidence type="ECO:0000256" key="6">
    <source>
        <dbReference type="ARBA" id="ARBA00022857"/>
    </source>
</evidence>
<evidence type="ECO:0000256" key="1">
    <source>
        <dbReference type="ARBA" id="ARBA00001917"/>
    </source>
</evidence>
<evidence type="ECO:0000256" key="4">
    <source>
        <dbReference type="ARBA" id="ARBA00022643"/>
    </source>
</evidence>
<dbReference type="GO" id="GO:0000049">
    <property type="term" value="F:tRNA binding"/>
    <property type="evidence" value="ECO:0007669"/>
    <property type="project" value="UniProtKB-UniRule"/>
</dbReference>
<dbReference type="GO" id="GO:0010181">
    <property type="term" value="F:FMN binding"/>
    <property type="evidence" value="ECO:0007669"/>
    <property type="project" value="UniProtKB-UniRule"/>
</dbReference>
<evidence type="ECO:0000313" key="15">
    <source>
        <dbReference type="Proteomes" id="UP000588068"/>
    </source>
</evidence>
<feature type="domain" description="DUS-like FMN-binding" evidence="13">
    <location>
        <begin position="3"/>
        <end position="305"/>
    </location>
</feature>
<feature type="binding site" evidence="9 12">
    <location>
        <begin position="202"/>
        <end position="204"/>
    </location>
    <ligand>
        <name>FMN</name>
        <dbReference type="ChEBI" id="CHEBI:58210"/>
    </ligand>
</feature>
<dbReference type="GO" id="GO:0050660">
    <property type="term" value="F:flavin adenine dinucleotide binding"/>
    <property type="evidence" value="ECO:0007669"/>
    <property type="project" value="InterPro"/>
</dbReference>
<keyword evidence="3 9" id="KW-0285">Flavoprotein</keyword>
<dbReference type="CDD" id="cd02801">
    <property type="entry name" value="DUS_like_FMN"/>
    <property type="match status" value="1"/>
</dbReference>
<keyword evidence="4 9" id="KW-0288">FMN</keyword>
<feature type="active site" description="Proton donor" evidence="9 11">
    <location>
        <position position="88"/>
    </location>
</feature>
<evidence type="ECO:0000256" key="12">
    <source>
        <dbReference type="PIRSR" id="PIRSR006621-2"/>
    </source>
</evidence>
<feature type="site" description="Interacts with tRNA; defines subfamily-specific binding signature" evidence="9">
    <location>
        <position position="174"/>
    </location>
</feature>
<dbReference type="SUPFAM" id="SSF51395">
    <property type="entry name" value="FMN-linked oxidoreductases"/>
    <property type="match status" value="1"/>
</dbReference>
<dbReference type="EMBL" id="JACHHZ010000001">
    <property type="protein sequence ID" value="MBB6091711.1"/>
    <property type="molecule type" value="Genomic_DNA"/>
</dbReference>
<dbReference type="GO" id="GO:0102264">
    <property type="term" value="F:tRNA-dihydrouridine20 synthase activity"/>
    <property type="evidence" value="ECO:0007669"/>
    <property type="project" value="UniProtKB-EC"/>
</dbReference>
<evidence type="ECO:0000256" key="2">
    <source>
        <dbReference type="ARBA" id="ARBA00022555"/>
    </source>
</evidence>
<feature type="binding site" evidence="9 12">
    <location>
        <position position="162"/>
    </location>
    <ligand>
        <name>FMN</name>
        <dbReference type="ChEBI" id="CHEBI:58210"/>
    </ligand>
</feature>
<comment type="function">
    <text evidence="9">Catalyzes the synthesis of 5,6-dihydrouridine (D), a modified base found in the D-loop of most tRNAs, via the reduction of the C5-C6 double bond in target uridines. Specifically modifies U20 and U20a in tRNAs.</text>
</comment>
<evidence type="ECO:0000259" key="13">
    <source>
        <dbReference type="Pfam" id="PF01207"/>
    </source>
</evidence>
<comment type="similarity">
    <text evidence="10">Belongs to the dus family.</text>
</comment>
<dbReference type="EC" id="1.3.1.91" evidence="9"/>
<evidence type="ECO:0000256" key="7">
    <source>
        <dbReference type="ARBA" id="ARBA00022884"/>
    </source>
</evidence>
<feature type="site" description="Interacts with tRNA; defines subfamily-specific binding signature" evidence="9">
    <location>
        <position position="290"/>
    </location>
</feature>
<evidence type="ECO:0000256" key="8">
    <source>
        <dbReference type="ARBA" id="ARBA00023002"/>
    </source>
</evidence>
<keyword evidence="8 9" id="KW-0560">Oxidoreductase</keyword>
<keyword evidence="2 9" id="KW-0820">tRNA-binding</keyword>
<sequence>MSVAPMMDYTDRHCRYLLRLLSPSALLYTEMITSAAIVRGKADRLLAYDPAEHPVALQLGGSDPAELATAARIGAEFGYDEINLNCGCPSDRVQSGRFGACLMAEPSLVAECVSAMKGVTDIPITVKCRIGIEPSPIADDYEFLHGFVSRVAQSGCDIFVVHARRAVLNGLSPKENREIPPLRYDVAAQLRGDFPQFTFIVNGGIRTVDEVRDHLQHFDGAMLGREAYHNPYILAQLHESIIDPQWTPPAREDVVARYAEYCAARLAEGHRLRTMVRHVQGLYAGLPNVRAWRRFLSEKSGQPAATAGLLMDALRIVEQAA</sequence>
<comment type="cofactor">
    <cofactor evidence="1 9 10 12">
        <name>FMN</name>
        <dbReference type="ChEBI" id="CHEBI:58210"/>
    </cofactor>
</comment>
<dbReference type="NCBIfam" id="NF008774">
    <property type="entry name" value="PRK11815.1"/>
    <property type="match status" value="1"/>
</dbReference>
<evidence type="ECO:0000256" key="3">
    <source>
        <dbReference type="ARBA" id="ARBA00022630"/>
    </source>
</evidence>
<dbReference type="PANTHER" id="PTHR42907">
    <property type="entry name" value="FMN-LINKED OXIDOREDUCTASES SUPERFAMILY PROTEIN"/>
    <property type="match status" value="1"/>
</dbReference>
<dbReference type="Gene3D" id="1.20.120.1460">
    <property type="match status" value="1"/>
</dbReference>
<feature type="binding site" evidence="9 12">
    <location>
        <begin position="5"/>
        <end position="7"/>
    </location>
    <ligand>
        <name>FMN</name>
        <dbReference type="ChEBI" id="CHEBI:58210"/>
    </ligand>
</feature>
<feature type="binding site" evidence="9 12">
    <location>
        <position position="127"/>
    </location>
    <ligand>
        <name>FMN</name>
        <dbReference type="ChEBI" id="CHEBI:58210"/>
    </ligand>
</feature>
<protein>
    <recommendedName>
        <fullName evidence="9">tRNA-dihydrouridine(20/20a) synthase</fullName>
        <ecNumber evidence="9">1.3.1.91</ecNumber>
    </recommendedName>
    <alternativeName>
        <fullName evidence="9">U20-specific dihydrouridine synthase</fullName>
        <shortName evidence="9">U20-specific Dus</shortName>
    </alternativeName>
    <alternativeName>
        <fullName evidence="9">tRNA-dihydrouridine synthase A</fullName>
    </alternativeName>
</protein>
<keyword evidence="15" id="KW-1185">Reference proteome</keyword>